<name>X1URC9_9ZZZZ</name>
<feature type="non-terminal residue" evidence="1">
    <location>
        <position position="1"/>
    </location>
</feature>
<dbReference type="AlphaFoldDB" id="X1URC9"/>
<proteinExistence type="predicted"/>
<organism evidence="1">
    <name type="scientific">marine sediment metagenome</name>
    <dbReference type="NCBI Taxonomy" id="412755"/>
    <lineage>
        <taxon>unclassified sequences</taxon>
        <taxon>metagenomes</taxon>
        <taxon>ecological metagenomes</taxon>
    </lineage>
</organism>
<gene>
    <name evidence="1" type="ORF">S12H4_63629</name>
</gene>
<evidence type="ECO:0000313" key="1">
    <source>
        <dbReference type="EMBL" id="GAJ20048.1"/>
    </source>
</evidence>
<dbReference type="EMBL" id="BARW01043454">
    <property type="protein sequence ID" value="GAJ20048.1"/>
    <property type="molecule type" value="Genomic_DNA"/>
</dbReference>
<accession>X1URC9</accession>
<sequence length="33" mass="3821">NTGYADIRMPTGARRVRLTQLMEEHYGEIDVEV</sequence>
<reference evidence="1" key="1">
    <citation type="journal article" date="2014" name="Front. Microbiol.">
        <title>High frequency of phylogenetically diverse reductive dehalogenase-homologous genes in deep subseafloor sedimentary metagenomes.</title>
        <authorList>
            <person name="Kawai M."/>
            <person name="Futagami T."/>
            <person name="Toyoda A."/>
            <person name="Takaki Y."/>
            <person name="Nishi S."/>
            <person name="Hori S."/>
            <person name="Arai W."/>
            <person name="Tsubouchi T."/>
            <person name="Morono Y."/>
            <person name="Uchiyama I."/>
            <person name="Ito T."/>
            <person name="Fujiyama A."/>
            <person name="Inagaki F."/>
            <person name="Takami H."/>
        </authorList>
    </citation>
    <scope>NUCLEOTIDE SEQUENCE</scope>
    <source>
        <strain evidence="1">Expedition CK06-06</strain>
    </source>
</reference>
<comment type="caution">
    <text evidence="1">The sequence shown here is derived from an EMBL/GenBank/DDBJ whole genome shotgun (WGS) entry which is preliminary data.</text>
</comment>
<protein>
    <submittedName>
        <fullName evidence="1">Uncharacterized protein</fullName>
    </submittedName>
</protein>
<feature type="non-terminal residue" evidence="1">
    <location>
        <position position="33"/>
    </location>
</feature>